<sequence length="198" mass="21444">MLLLPNHATILYPLTAVLPPRLVKDINEEQIEERHEELDNKDHAAALEKQKPPPSRAIRRHIPVDTSAAAAAAATATAPSITSKDQEGPELELNHHAPPQEGAAATATPPLMSTTHCMPPPTSPPHPFARSHSRSAAATCTGDDPATAIARRQMLPLCKPPHASSFPSPRHPHLCLRTHARHRLPLLLKHALPHLVLL</sequence>
<evidence type="ECO:0000313" key="2">
    <source>
        <dbReference type="Proteomes" id="UP001207468"/>
    </source>
</evidence>
<dbReference type="EMBL" id="JAGFNK010000244">
    <property type="protein sequence ID" value="KAI9455895.1"/>
    <property type="molecule type" value="Genomic_DNA"/>
</dbReference>
<dbReference type="Proteomes" id="UP001207468">
    <property type="component" value="Unassembled WGS sequence"/>
</dbReference>
<reference evidence="1" key="1">
    <citation type="submission" date="2021-03" db="EMBL/GenBank/DDBJ databases">
        <title>Evolutionary priming and transition to the ectomycorrhizal habit in an iconic lineage of mushroom-forming fungi: is preadaptation a requirement?</title>
        <authorList>
            <consortium name="DOE Joint Genome Institute"/>
            <person name="Looney B.P."/>
            <person name="Miyauchi S."/>
            <person name="Morin E."/>
            <person name="Drula E."/>
            <person name="Courty P.E."/>
            <person name="Chicoki N."/>
            <person name="Fauchery L."/>
            <person name="Kohler A."/>
            <person name="Kuo A."/>
            <person name="LaButti K."/>
            <person name="Pangilinan J."/>
            <person name="Lipzen A."/>
            <person name="Riley R."/>
            <person name="Andreopoulos W."/>
            <person name="He G."/>
            <person name="Johnson J."/>
            <person name="Barry K.W."/>
            <person name="Grigoriev I.V."/>
            <person name="Nagy L."/>
            <person name="Hibbett D."/>
            <person name="Henrissat B."/>
            <person name="Matheny P.B."/>
            <person name="Labbe J."/>
            <person name="Martin A.F."/>
        </authorList>
    </citation>
    <scope>NUCLEOTIDE SEQUENCE</scope>
    <source>
        <strain evidence="1">BPL698</strain>
    </source>
</reference>
<proteinExistence type="predicted"/>
<organism evidence="1 2">
    <name type="scientific">Russula earlei</name>
    <dbReference type="NCBI Taxonomy" id="71964"/>
    <lineage>
        <taxon>Eukaryota</taxon>
        <taxon>Fungi</taxon>
        <taxon>Dikarya</taxon>
        <taxon>Basidiomycota</taxon>
        <taxon>Agaricomycotina</taxon>
        <taxon>Agaricomycetes</taxon>
        <taxon>Russulales</taxon>
        <taxon>Russulaceae</taxon>
        <taxon>Russula</taxon>
    </lineage>
</organism>
<accession>A0ACC0U205</accession>
<evidence type="ECO:0000313" key="1">
    <source>
        <dbReference type="EMBL" id="KAI9455895.1"/>
    </source>
</evidence>
<gene>
    <name evidence="1" type="ORF">F5148DRAFT_1378016</name>
</gene>
<name>A0ACC0U205_9AGAM</name>
<keyword evidence="2" id="KW-1185">Reference proteome</keyword>
<comment type="caution">
    <text evidence="1">The sequence shown here is derived from an EMBL/GenBank/DDBJ whole genome shotgun (WGS) entry which is preliminary data.</text>
</comment>
<protein>
    <submittedName>
        <fullName evidence="1">Uncharacterized protein</fullName>
    </submittedName>
</protein>